<evidence type="ECO:0000313" key="3">
    <source>
        <dbReference type="Proteomes" id="UP000032180"/>
    </source>
</evidence>
<dbReference type="EnsemblPlants" id="LPERR02G13350.1">
    <property type="protein sequence ID" value="LPERR02G13350.1"/>
    <property type="gene ID" value="LPERR02G13350"/>
</dbReference>
<evidence type="ECO:0000259" key="1">
    <source>
        <dbReference type="Pfam" id="PF03478"/>
    </source>
</evidence>
<proteinExistence type="predicted"/>
<dbReference type="Pfam" id="PF03478">
    <property type="entry name" value="Beta-prop_KIB1-4"/>
    <property type="match status" value="1"/>
</dbReference>
<reference evidence="2" key="3">
    <citation type="submission" date="2015-04" db="UniProtKB">
        <authorList>
            <consortium name="EnsemblPlants"/>
        </authorList>
    </citation>
    <scope>IDENTIFICATION</scope>
</reference>
<dbReference type="PANTHER" id="PTHR33127">
    <property type="entry name" value="TRANSMEMBRANE PROTEIN"/>
    <property type="match status" value="1"/>
</dbReference>
<accession>A0A0D9VFZ2</accession>
<sequence length="288" mass="32930">MDPLPVPCLALYEGDDTPKPTFFDIFEEVEVDCGVDSLKNNKKTMVRDTNTPSTFLQNPLDSDDKIQLPHLPEDLPRDSTSVLSGKPSIPGCVVLLVESVATVIWHCRVREDDEWTRHEYDIGTHELIPPLDGKDHEKVPIYSIAACQGKFYFNTKFSYIGMLEFTPGPMFRMSKVFLVESNEELYMVYLAYRGLFGRDDLDYETRVYKMDFSEQQWCRTNDLAGRAFLLTPWYFAASCLASEHGLYEDCVYASFPTDDEISSVKDGWEDFVELPAAHKALWITPTDP</sequence>
<organism evidence="2 3">
    <name type="scientific">Leersia perrieri</name>
    <dbReference type="NCBI Taxonomy" id="77586"/>
    <lineage>
        <taxon>Eukaryota</taxon>
        <taxon>Viridiplantae</taxon>
        <taxon>Streptophyta</taxon>
        <taxon>Embryophyta</taxon>
        <taxon>Tracheophyta</taxon>
        <taxon>Spermatophyta</taxon>
        <taxon>Magnoliopsida</taxon>
        <taxon>Liliopsida</taxon>
        <taxon>Poales</taxon>
        <taxon>Poaceae</taxon>
        <taxon>BOP clade</taxon>
        <taxon>Oryzoideae</taxon>
        <taxon>Oryzeae</taxon>
        <taxon>Oryzinae</taxon>
        <taxon>Leersia</taxon>
    </lineage>
</organism>
<feature type="domain" description="KIB1-4 beta-propeller" evidence="1">
    <location>
        <begin position="48"/>
        <end position="258"/>
    </location>
</feature>
<reference evidence="2 3" key="1">
    <citation type="submission" date="2012-08" db="EMBL/GenBank/DDBJ databases">
        <title>Oryza genome evolution.</title>
        <authorList>
            <person name="Wing R.A."/>
        </authorList>
    </citation>
    <scope>NUCLEOTIDE SEQUENCE</scope>
</reference>
<dbReference type="InterPro" id="IPR005174">
    <property type="entry name" value="KIB1-4_b-propeller"/>
</dbReference>
<dbReference type="PANTHER" id="PTHR33127:SF4">
    <property type="entry name" value="OS03G0779600 PROTEIN"/>
    <property type="match status" value="1"/>
</dbReference>
<dbReference type="HOGENOM" id="CLU_032864_1_0_1"/>
<dbReference type="eggNOG" id="KOG0001">
    <property type="taxonomic scope" value="Eukaryota"/>
</dbReference>
<dbReference type="AlphaFoldDB" id="A0A0D9VFZ2"/>
<keyword evidence="3" id="KW-1185">Reference proteome</keyword>
<dbReference type="Proteomes" id="UP000032180">
    <property type="component" value="Chromosome 2"/>
</dbReference>
<evidence type="ECO:0000313" key="2">
    <source>
        <dbReference type="EnsemblPlants" id="LPERR02G13350.1"/>
    </source>
</evidence>
<reference evidence="3" key="2">
    <citation type="submission" date="2013-12" db="EMBL/GenBank/DDBJ databases">
        <authorList>
            <person name="Yu Y."/>
            <person name="Lee S."/>
            <person name="de Baynast K."/>
            <person name="Wissotski M."/>
            <person name="Liu L."/>
            <person name="Talag J."/>
            <person name="Goicoechea J."/>
            <person name="Angelova A."/>
            <person name="Jetty R."/>
            <person name="Kudrna D."/>
            <person name="Golser W."/>
            <person name="Rivera L."/>
            <person name="Zhang J."/>
            <person name="Wing R."/>
        </authorList>
    </citation>
    <scope>NUCLEOTIDE SEQUENCE</scope>
</reference>
<dbReference type="Gramene" id="LPERR02G13350.1">
    <property type="protein sequence ID" value="LPERR02G13350.1"/>
    <property type="gene ID" value="LPERR02G13350"/>
</dbReference>
<name>A0A0D9VFZ2_9ORYZ</name>
<protein>
    <recommendedName>
        <fullName evidence="1">KIB1-4 beta-propeller domain-containing protein</fullName>
    </recommendedName>
</protein>